<dbReference type="EMBL" id="JAGSXJ010000009">
    <property type="protein sequence ID" value="KAH6688323.1"/>
    <property type="molecule type" value="Genomic_DNA"/>
</dbReference>
<dbReference type="SUPFAM" id="SSF54373">
    <property type="entry name" value="FAD-linked reductases, C-terminal domain"/>
    <property type="match status" value="1"/>
</dbReference>
<sequence length="613" mass="68098">MALRFSNSSFSLPDGIEVPDGLRAAAARHHLDHYLRDKKSWLDDKEYKTLPRYTIPSHDELKDQVGHQGPGHYDKRVCIVGAGAAGLYTAMMLKWLGITNVDIIEAADHVGGRCYTYKFTDPTPCTHNYYDVGAMRFPDIPSMFPTKNLIQHDQLLNIPGKLVEYVYRIKDPETKQPYEPTCYWDSNSKLPDGSKFDEAIKGVLTAFTVNLDKYFLEGNDNMSTRSYLMQKAGLTYEQTMAGELNDTSTGLFDQALTETLCDNTDFQQSSDKPWYRVEGGMSVVTDTMAALVQSTSWPQKKGAPSPAINISLSTSVVTMGKSTDGKRIEVETVDAAGNAQPTQKYDMVFSTTAMGPLQRMNLAGLDLPDDVLTGIRALSYDRATKVAIKFKTRWWKDLYRGNDRWGGVSGSDLPISNVVYPSWDDGEDNANVLMVSYSWAQDATRMGSLVPDYTKTAPQKSDPIVALCLQNLVKLWANQGSDPPSFEQLMDDYVSHHAWAWSHDPNTGGAFALFGPGQFGHLYPRFLQTFCNNKFALCGEALSAHHAWISGALDSAYGAVMRWLLGKHMIEEASRLKASPFGGGVDKHSEEFDDTTLHWSAELSGTPLEVKDV</sequence>
<accession>A0A9P8VBP5</accession>
<evidence type="ECO:0000256" key="1">
    <source>
        <dbReference type="ARBA" id="ARBA00005995"/>
    </source>
</evidence>
<dbReference type="InterPro" id="IPR050281">
    <property type="entry name" value="Flavin_monoamine_oxidase"/>
</dbReference>
<protein>
    <submittedName>
        <fullName evidence="4">L-amino acid oxidase</fullName>
    </submittedName>
</protein>
<dbReference type="GO" id="GO:0003682">
    <property type="term" value="F:chromatin binding"/>
    <property type="evidence" value="ECO:0007669"/>
    <property type="project" value="TreeGrafter"/>
</dbReference>
<dbReference type="AlphaFoldDB" id="A0A9P8VBP5"/>
<gene>
    <name evidence="4" type="ORF">F5X68DRAFT_275239</name>
</gene>
<dbReference type="Proteomes" id="UP000770015">
    <property type="component" value="Unassembled WGS sequence"/>
</dbReference>
<dbReference type="InterPro" id="IPR036188">
    <property type="entry name" value="FAD/NAD-bd_sf"/>
</dbReference>
<evidence type="ECO:0000313" key="5">
    <source>
        <dbReference type="Proteomes" id="UP000770015"/>
    </source>
</evidence>
<name>A0A9P8VBP5_9PEZI</name>
<evidence type="ECO:0000259" key="3">
    <source>
        <dbReference type="Pfam" id="PF01593"/>
    </source>
</evidence>
<dbReference type="PANTHER" id="PTHR10742">
    <property type="entry name" value="FLAVIN MONOAMINE OXIDASE"/>
    <property type="match status" value="1"/>
</dbReference>
<feature type="domain" description="Amine oxidase" evidence="3">
    <location>
        <begin position="85"/>
        <end position="560"/>
    </location>
</feature>
<dbReference type="OrthoDB" id="7777654at2759"/>
<proteinExistence type="inferred from homology"/>
<evidence type="ECO:0000313" key="4">
    <source>
        <dbReference type="EMBL" id="KAH6688323.1"/>
    </source>
</evidence>
<reference evidence="4" key="1">
    <citation type="journal article" date="2021" name="Nat. Commun.">
        <title>Genetic determinants of endophytism in the Arabidopsis root mycobiome.</title>
        <authorList>
            <person name="Mesny F."/>
            <person name="Miyauchi S."/>
            <person name="Thiergart T."/>
            <person name="Pickel B."/>
            <person name="Atanasova L."/>
            <person name="Karlsson M."/>
            <person name="Huettel B."/>
            <person name="Barry K.W."/>
            <person name="Haridas S."/>
            <person name="Chen C."/>
            <person name="Bauer D."/>
            <person name="Andreopoulos W."/>
            <person name="Pangilinan J."/>
            <person name="LaButti K."/>
            <person name="Riley R."/>
            <person name="Lipzen A."/>
            <person name="Clum A."/>
            <person name="Drula E."/>
            <person name="Henrissat B."/>
            <person name="Kohler A."/>
            <person name="Grigoriev I.V."/>
            <person name="Martin F.M."/>
            <person name="Hacquard S."/>
        </authorList>
    </citation>
    <scope>NUCLEOTIDE SEQUENCE</scope>
    <source>
        <strain evidence="4">MPI-SDFR-AT-0117</strain>
    </source>
</reference>
<keyword evidence="2" id="KW-0560">Oxidoreductase</keyword>
<dbReference type="GO" id="GO:0006338">
    <property type="term" value="P:chromatin remodeling"/>
    <property type="evidence" value="ECO:0007669"/>
    <property type="project" value="TreeGrafter"/>
</dbReference>
<dbReference type="SUPFAM" id="SSF51905">
    <property type="entry name" value="FAD/NAD(P)-binding domain"/>
    <property type="match status" value="1"/>
</dbReference>
<keyword evidence="5" id="KW-1185">Reference proteome</keyword>
<comment type="caution">
    <text evidence="4">The sequence shown here is derived from an EMBL/GenBank/DDBJ whole genome shotgun (WGS) entry which is preliminary data.</text>
</comment>
<dbReference type="Gene3D" id="3.50.50.60">
    <property type="entry name" value="FAD/NAD(P)-binding domain"/>
    <property type="match status" value="1"/>
</dbReference>
<dbReference type="Pfam" id="PF01593">
    <property type="entry name" value="Amino_oxidase"/>
    <property type="match status" value="1"/>
</dbReference>
<dbReference type="InterPro" id="IPR002937">
    <property type="entry name" value="Amino_oxidase"/>
</dbReference>
<evidence type="ECO:0000256" key="2">
    <source>
        <dbReference type="ARBA" id="ARBA00023002"/>
    </source>
</evidence>
<dbReference type="PANTHER" id="PTHR10742:SF386">
    <property type="entry name" value="LYSINE-SPECIFIC HISTONE DEMETHYLASE 1A"/>
    <property type="match status" value="1"/>
</dbReference>
<organism evidence="4 5">
    <name type="scientific">Plectosphaerella plurivora</name>
    <dbReference type="NCBI Taxonomy" id="936078"/>
    <lineage>
        <taxon>Eukaryota</taxon>
        <taxon>Fungi</taxon>
        <taxon>Dikarya</taxon>
        <taxon>Ascomycota</taxon>
        <taxon>Pezizomycotina</taxon>
        <taxon>Sordariomycetes</taxon>
        <taxon>Hypocreomycetidae</taxon>
        <taxon>Glomerellales</taxon>
        <taxon>Plectosphaerellaceae</taxon>
        <taxon>Plectosphaerella</taxon>
    </lineage>
</organism>
<dbReference type="GO" id="GO:0050660">
    <property type="term" value="F:flavin adenine dinucleotide binding"/>
    <property type="evidence" value="ECO:0007669"/>
    <property type="project" value="TreeGrafter"/>
</dbReference>
<dbReference type="Gene3D" id="3.90.660.10">
    <property type="match status" value="1"/>
</dbReference>
<comment type="similarity">
    <text evidence="1">Belongs to the flavin monoamine oxidase family.</text>
</comment>
<dbReference type="GO" id="GO:0016491">
    <property type="term" value="F:oxidoreductase activity"/>
    <property type="evidence" value="ECO:0007669"/>
    <property type="project" value="UniProtKB-KW"/>
</dbReference>